<organism evidence="9 10">
    <name type="scientific">Bacillus kandeliae</name>
    <dbReference type="NCBI Taxonomy" id="3129297"/>
    <lineage>
        <taxon>Bacteria</taxon>
        <taxon>Bacillati</taxon>
        <taxon>Bacillota</taxon>
        <taxon>Bacilli</taxon>
        <taxon>Bacillales</taxon>
        <taxon>Bacillaceae</taxon>
        <taxon>Bacillus</taxon>
    </lineage>
</organism>
<evidence type="ECO:0000313" key="10">
    <source>
        <dbReference type="Proteomes" id="UP001387364"/>
    </source>
</evidence>
<feature type="transmembrane region" description="Helical" evidence="7">
    <location>
        <begin position="5"/>
        <end position="25"/>
    </location>
</feature>
<dbReference type="InterPro" id="IPR037185">
    <property type="entry name" value="EmrE-like"/>
</dbReference>
<feature type="transmembrane region" description="Helical" evidence="7">
    <location>
        <begin position="93"/>
        <end position="112"/>
    </location>
</feature>
<dbReference type="Pfam" id="PF00892">
    <property type="entry name" value="EamA"/>
    <property type="match status" value="2"/>
</dbReference>
<feature type="transmembrane region" description="Helical" evidence="7">
    <location>
        <begin position="211"/>
        <end position="231"/>
    </location>
</feature>
<accession>A0ABZ2NC61</accession>
<feature type="transmembrane region" description="Helical" evidence="7">
    <location>
        <begin position="31"/>
        <end position="51"/>
    </location>
</feature>
<evidence type="ECO:0000256" key="2">
    <source>
        <dbReference type="ARBA" id="ARBA00007362"/>
    </source>
</evidence>
<protein>
    <submittedName>
        <fullName evidence="9">DMT family transporter</fullName>
    </submittedName>
</protein>
<dbReference type="InterPro" id="IPR000620">
    <property type="entry name" value="EamA_dom"/>
</dbReference>
<evidence type="ECO:0000256" key="4">
    <source>
        <dbReference type="ARBA" id="ARBA00022692"/>
    </source>
</evidence>
<sequence>MRIYFILIGTMMIWGVNVSLIKILVDHFPPVTITALRIFTASLAVFFTLKMTNNVRRPQGKEWGYIFGGALLSVVCHHYFLAEGLTKTSATNAGLILGLGPLLTALFATMLLKGRLTVARWIGFLLGGVGVSFTVLAGETGISTMTTGDIDIFLAILSQALSFILIKKAAATLDPRLLTGYMLFFGSLVLFVISLWMEPQGLAHLSEAPPFVWIVFFFSAIMATAFGHMIYNYAIGKIGAAEASIFMNLSTFFSLVGAAVLLDESMLPAHFIGFMLIVSGVLLGSGSLEELWLQRKRNIQIQKRS</sequence>
<evidence type="ECO:0000256" key="7">
    <source>
        <dbReference type="SAM" id="Phobius"/>
    </source>
</evidence>
<keyword evidence="5 7" id="KW-1133">Transmembrane helix</keyword>
<feature type="domain" description="EamA" evidence="8">
    <location>
        <begin position="3"/>
        <end position="135"/>
    </location>
</feature>
<dbReference type="PANTHER" id="PTHR32322">
    <property type="entry name" value="INNER MEMBRANE TRANSPORTER"/>
    <property type="match status" value="1"/>
</dbReference>
<reference evidence="9 10" key="1">
    <citation type="submission" date="2024-02" db="EMBL/GenBank/DDBJ databases">
        <title>Seven novel Bacillus-like species.</title>
        <authorList>
            <person name="Liu G."/>
        </authorList>
    </citation>
    <scope>NUCLEOTIDE SEQUENCE [LARGE SCALE GENOMIC DNA]</scope>
    <source>
        <strain evidence="9 10">FJAT-52991</strain>
    </source>
</reference>
<feature type="transmembrane region" description="Helical" evidence="7">
    <location>
        <begin position="63"/>
        <end position="81"/>
    </location>
</feature>
<feature type="transmembrane region" description="Helical" evidence="7">
    <location>
        <begin position="150"/>
        <end position="166"/>
    </location>
</feature>
<evidence type="ECO:0000256" key="3">
    <source>
        <dbReference type="ARBA" id="ARBA00022475"/>
    </source>
</evidence>
<feature type="domain" description="EamA" evidence="8">
    <location>
        <begin position="148"/>
        <end position="283"/>
    </location>
</feature>
<keyword evidence="3" id="KW-1003">Cell membrane</keyword>
<dbReference type="EMBL" id="CP147404">
    <property type="protein sequence ID" value="WXB94822.1"/>
    <property type="molecule type" value="Genomic_DNA"/>
</dbReference>
<feature type="transmembrane region" description="Helical" evidence="7">
    <location>
        <begin position="268"/>
        <end position="288"/>
    </location>
</feature>
<dbReference type="SUPFAM" id="SSF103481">
    <property type="entry name" value="Multidrug resistance efflux transporter EmrE"/>
    <property type="match status" value="2"/>
</dbReference>
<evidence type="ECO:0000313" key="9">
    <source>
        <dbReference type="EMBL" id="WXB94822.1"/>
    </source>
</evidence>
<evidence type="ECO:0000256" key="6">
    <source>
        <dbReference type="ARBA" id="ARBA00023136"/>
    </source>
</evidence>
<feature type="transmembrane region" description="Helical" evidence="7">
    <location>
        <begin position="178"/>
        <end position="196"/>
    </location>
</feature>
<evidence type="ECO:0000259" key="8">
    <source>
        <dbReference type="Pfam" id="PF00892"/>
    </source>
</evidence>
<gene>
    <name evidence="9" type="ORF">WDJ61_03605</name>
</gene>
<feature type="transmembrane region" description="Helical" evidence="7">
    <location>
        <begin position="243"/>
        <end position="262"/>
    </location>
</feature>
<proteinExistence type="inferred from homology"/>
<comment type="subcellular location">
    <subcellularLocation>
        <location evidence="1">Cell membrane</location>
        <topology evidence="1">Multi-pass membrane protein</topology>
    </subcellularLocation>
</comment>
<comment type="similarity">
    <text evidence="2">Belongs to the EamA transporter family.</text>
</comment>
<evidence type="ECO:0000256" key="1">
    <source>
        <dbReference type="ARBA" id="ARBA00004651"/>
    </source>
</evidence>
<keyword evidence="6 7" id="KW-0472">Membrane</keyword>
<dbReference type="Proteomes" id="UP001387364">
    <property type="component" value="Chromosome"/>
</dbReference>
<keyword evidence="10" id="KW-1185">Reference proteome</keyword>
<name>A0ABZ2NC61_9BACI</name>
<dbReference type="RefSeq" id="WP_338754689.1">
    <property type="nucleotide sequence ID" value="NZ_CP147404.1"/>
</dbReference>
<evidence type="ECO:0000256" key="5">
    <source>
        <dbReference type="ARBA" id="ARBA00022989"/>
    </source>
</evidence>
<keyword evidence="4 7" id="KW-0812">Transmembrane</keyword>
<dbReference type="InterPro" id="IPR050638">
    <property type="entry name" value="AA-Vitamin_Transporters"/>
</dbReference>
<feature type="transmembrane region" description="Helical" evidence="7">
    <location>
        <begin position="119"/>
        <end position="138"/>
    </location>
</feature>
<dbReference type="PANTHER" id="PTHR32322:SF18">
    <property type="entry name" value="S-ADENOSYLMETHIONINE_S-ADENOSYLHOMOCYSTEINE TRANSPORTER"/>
    <property type="match status" value="1"/>
</dbReference>